<feature type="domain" description="Low molecular weight protein antigen 6 PH" evidence="3">
    <location>
        <begin position="80"/>
        <end position="153"/>
    </location>
</feature>
<reference evidence="4 5" key="1">
    <citation type="submission" date="2023-07" db="EMBL/GenBank/DDBJ databases">
        <title>Genomic Encyclopedia of Type Strains, Phase IV (KMG-IV): sequencing the most valuable type-strain genomes for metagenomic binning, comparative biology and taxonomic classification.</title>
        <authorList>
            <person name="Goeker M."/>
        </authorList>
    </citation>
    <scope>NUCLEOTIDE SEQUENCE [LARGE SCALE GENOMIC DNA]</scope>
    <source>
        <strain evidence="4 5">DSM 40573</strain>
    </source>
</reference>
<gene>
    <name evidence="4" type="ORF">QO019_004140</name>
</gene>
<dbReference type="Pfam" id="PF10756">
    <property type="entry name" value="bPH_6"/>
    <property type="match status" value="1"/>
</dbReference>
<evidence type="ECO:0000256" key="1">
    <source>
        <dbReference type="SAM" id="MobiDB-lite"/>
    </source>
</evidence>
<accession>A0ABU0KIN4</accession>
<dbReference type="RefSeq" id="WP_019527784.1">
    <property type="nucleotide sequence ID" value="NZ_JAUSWC010000014.1"/>
</dbReference>
<name>A0ABU0KIN4_9ACTN</name>
<feature type="transmembrane region" description="Helical" evidence="2">
    <location>
        <begin position="222"/>
        <end position="243"/>
    </location>
</feature>
<feature type="region of interest" description="Disordered" evidence="1">
    <location>
        <begin position="1"/>
        <end position="22"/>
    </location>
</feature>
<sequence length="244" mass="25440">MTTPDPSREPEPTKPAGTATTPYKDRVYRSPAGVVGGVLVLAVIAWLGIDAVVVGEGRTPWLALATMLFLVPLVFAYTLRPAVFVNDDRLRIRNPLRTIVLPWGQVASLRSGFSNEVVDDSGTKYQLWALPVSVRARSKAARQEARAARAAARAGQGEAGRGRGAAGASGGVVGAADLGAGAAAAAGGPRRAETDQAMDELRELHERRQQEAGAQGEAGVKWAYEIIAPAVAGAVLLGVLWGLG</sequence>
<evidence type="ECO:0000313" key="5">
    <source>
        <dbReference type="Proteomes" id="UP001236795"/>
    </source>
</evidence>
<keyword evidence="2" id="KW-0812">Transmembrane</keyword>
<proteinExistence type="predicted"/>
<evidence type="ECO:0000313" key="4">
    <source>
        <dbReference type="EMBL" id="MDQ0489268.1"/>
    </source>
</evidence>
<feature type="transmembrane region" description="Helical" evidence="2">
    <location>
        <begin position="61"/>
        <end position="79"/>
    </location>
</feature>
<feature type="transmembrane region" description="Helical" evidence="2">
    <location>
        <begin position="32"/>
        <end position="49"/>
    </location>
</feature>
<organism evidence="4 5">
    <name type="scientific">Streptomyces thermodiastaticus</name>
    <dbReference type="NCBI Taxonomy" id="44061"/>
    <lineage>
        <taxon>Bacteria</taxon>
        <taxon>Bacillati</taxon>
        <taxon>Actinomycetota</taxon>
        <taxon>Actinomycetes</taxon>
        <taxon>Kitasatosporales</taxon>
        <taxon>Streptomycetaceae</taxon>
        <taxon>Streptomyces</taxon>
    </lineage>
</organism>
<evidence type="ECO:0000256" key="2">
    <source>
        <dbReference type="SAM" id="Phobius"/>
    </source>
</evidence>
<keyword evidence="2" id="KW-0472">Membrane</keyword>
<keyword evidence="2" id="KW-1133">Transmembrane helix</keyword>
<dbReference type="InterPro" id="IPR019692">
    <property type="entry name" value="CFP-6_PH"/>
</dbReference>
<comment type="caution">
    <text evidence="4">The sequence shown here is derived from an EMBL/GenBank/DDBJ whole genome shotgun (WGS) entry which is preliminary data.</text>
</comment>
<protein>
    <recommendedName>
        <fullName evidence="3">Low molecular weight protein antigen 6 PH domain-containing protein</fullName>
    </recommendedName>
</protein>
<dbReference type="EMBL" id="JAUSWC010000014">
    <property type="protein sequence ID" value="MDQ0489268.1"/>
    <property type="molecule type" value="Genomic_DNA"/>
</dbReference>
<dbReference type="Proteomes" id="UP001236795">
    <property type="component" value="Unassembled WGS sequence"/>
</dbReference>
<feature type="compositionally biased region" description="Basic and acidic residues" evidence="1">
    <location>
        <begin position="1"/>
        <end position="12"/>
    </location>
</feature>
<evidence type="ECO:0000259" key="3">
    <source>
        <dbReference type="Pfam" id="PF10756"/>
    </source>
</evidence>
<keyword evidence="5" id="KW-1185">Reference proteome</keyword>